<dbReference type="EMBL" id="JANPWB010000014">
    <property type="protein sequence ID" value="KAJ1095670.1"/>
    <property type="molecule type" value="Genomic_DNA"/>
</dbReference>
<evidence type="ECO:0000313" key="1">
    <source>
        <dbReference type="EMBL" id="KAJ1095670.1"/>
    </source>
</evidence>
<reference evidence="1" key="1">
    <citation type="journal article" date="2022" name="bioRxiv">
        <title>Sequencing and chromosome-scale assembly of the giantPleurodeles waltlgenome.</title>
        <authorList>
            <person name="Brown T."/>
            <person name="Elewa A."/>
            <person name="Iarovenko S."/>
            <person name="Subramanian E."/>
            <person name="Araus A.J."/>
            <person name="Petzold A."/>
            <person name="Susuki M."/>
            <person name="Suzuki K.-i.T."/>
            <person name="Hayashi T."/>
            <person name="Toyoda A."/>
            <person name="Oliveira C."/>
            <person name="Osipova E."/>
            <person name="Leigh N.D."/>
            <person name="Simon A."/>
            <person name="Yun M.H."/>
        </authorList>
    </citation>
    <scope>NUCLEOTIDE SEQUENCE</scope>
    <source>
        <strain evidence="1">20211129_DDA</strain>
        <tissue evidence="1">Liver</tissue>
    </source>
</reference>
<name>A0AAV7LVV6_PLEWA</name>
<sequence>MRGCVRGSSPSPPAVLGSLRNCAQGAAAGIVGPLGSSLERIRISLPSGPWVNRCVACRAATFRDVLLGHINGETFEVHSHDLQGSQMTLEDSSDTMTYGSHIVEGGGEKGIAINPGTMKSMPFKALVGELSSAIVLNMT</sequence>
<evidence type="ECO:0000313" key="2">
    <source>
        <dbReference type="Proteomes" id="UP001066276"/>
    </source>
</evidence>
<organism evidence="1 2">
    <name type="scientific">Pleurodeles waltl</name>
    <name type="common">Iberian ribbed newt</name>
    <dbReference type="NCBI Taxonomy" id="8319"/>
    <lineage>
        <taxon>Eukaryota</taxon>
        <taxon>Metazoa</taxon>
        <taxon>Chordata</taxon>
        <taxon>Craniata</taxon>
        <taxon>Vertebrata</taxon>
        <taxon>Euteleostomi</taxon>
        <taxon>Amphibia</taxon>
        <taxon>Batrachia</taxon>
        <taxon>Caudata</taxon>
        <taxon>Salamandroidea</taxon>
        <taxon>Salamandridae</taxon>
        <taxon>Pleurodelinae</taxon>
        <taxon>Pleurodeles</taxon>
    </lineage>
</organism>
<dbReference type="AlphaFoldDB" id="A0AAV7LVV6"/>
<keyword evidence="2" id="KW-1185">Reference proteome</keyword>
<proteinExistence type="predicted"/>
<protein>
    <submittedName>
        <fullName evidence="1">Uncharacterized protein</fullName>
    </submittedName>
</protein>
<accession>A0AAV7LVV6</accession>
<comment type="caution">
    <text evidence="1">The sequence shown here is derived from an EMBL/GenBank/DDBJ whole genome shotgun (WGS) entry which is preliminary data.</text>
</comment>
<dbReference type="Proteomes" id="UP001066276">
    <property type="component" value="Chromosome 10"/>
</dbReference>
<gene>
    <name evidence="1" type="ORF">NDU88_000829</name>
</gene>